<sequence length="147" mass="16325">MPSANTEPLTPESIRAVAEEWYVALDRHIPLEETFPFLVDDGLEMRFPEGTSRGHAGFAEWYKAVTHRFFDEEHTVTKVEAVIEGDRATVQVLVNWQARIWDAPAAKSAWLGFDADQTWVVVAGADGPQIKTYIVNGLEPMPGSAAL</sequence>
<evidence type="ECO:0000313" key="1">
    <source>
        <dbReference type="EMBL" id="MFC1416108.1"/>
    </source>
</evidence>
<evidence type="ECO:0000313" key="2">
    <source>
        <dbReference type="Proteomes" id="UP001592531"/>
    </source>
</evidence>
<gene>
    <name evidence="1" type="ORF">ACEZDE_05575</name>
</gene>
<accession>A0ABV6VR12</accession>
<reference evidence="1 2" key="1">
    <citation type="submission" date="2024-09" db="EMBL/GenBank/DDBJ databases">
        <authorList>
            <person name="Lee S.D."/>
        </authorList>
    </citation>
    <scope>NUCLEOTIDE SEQUENCE [LARGE SCALE GENOMIC DNA]</scope>
    <source>
        <strain evidence="1 2">N8-3</strain>
    </source>
</reference>
<dbReference type="EMBL" id="JBHFAB010000003">
    <property type="protein sequence ID" value="MFC1416108.1"/>
    <property type="molecule type" value="Genomic_DNA"/>
</dbReference>
<keyword evidence="2" id="KW-1185">Reference proteome</keyword>
<proteinExistence type="predicted"/>
<dbReference type="Proteomes" id="UP001592531">
    <property type="component" value="Unassembled WGS sequence"/>
</dbReference>
<name>A0ABV6VR12_9ACTN</name>
<organism evidence="1 2">
    <name type="scientific">Streptacidiphilus cavernicola</name>
    <dbReference type="NCBI Taxonomy" id="3342716"/>
    <lineage>
        <taxon>Bacteria</taxon>
        <taxon>Bacillati</taxon>
        <taxon>Actinomycetota</taxon>
        <taxon>Actinomycetes</taxon>
        <taxon>Kitasatosporales</taxon>
        <taxon>Streptomycetaceae</taxon>
        <taxon>Streptacidiphilus</taxon>
    </lineage>
</organism>
<dbReference type="InterPro" id="IPR032710">
    <property type="entry name" value="NTF2-like_dom_sf"/>
</dbReference>
<protein>
    <submittedName>
        <fullName evidence="1">Nuclear transport factor 2 family protein</fullName>
    </submittedName>
</protein>
<dbReference type="RefSeq" id="WP_380533005.1">
    <property type="nucleotide sequence ID" value="NZ_JBHFAB010000003.1"/>
</dbReference>
<comment type="caution">
    <text evidence="1">The sequence shown here is derived from an EMBL/GenBank/DDBJ whole genome shotgun (WGS) entry which is preliminary data.</text>
</comment>
<dbReference type="Gene3D" id="3.10.450.50">
    <property type="match status" value="1"/>
</dbReference>
<dbReference type="SUPFAM" id="SSF54427">
    <property type="entry name" value="NTF2-like"/>
    <property type="match status" value="1"/>
</dbReference>